<name>A0A8B9LUY0_ASTMX</name>
<feature type="region of interest" description="Disordered" evidence="2">
    <location>
        <begin position="1"/>
        <end position="33"/>
    </location>
</feature>
<sequence>TNPSFAPLSPESVEASPAVNEKTYSNHSCGSAQNHGYRGLPYATIIPRLELNGALGRPRPRFHDNDPDNSADSESSSEEEEGAVPAGWCQCRLMSDGYLIKCESCRGLDRRKGLDGQRRKADNVSVGESSATESGDEEVSAATVSYTATQHTPTSITLTVNRVKRSKAKKRKKSTEKSRATPKAKKVKAFREGSRKSLRMKNSTSEANVLDENTAEGWETRIRQWTDQYEEALANQYSADVQMLLQLHHSANKNSQSPSALTMDTINRTELACNNTVLSSQMQLQLGRVTRVQKHRKILRAARDLEFDTLIIEYRGKVMLKQQFEVNGHFFKKPYPFVLFYSKFNETEMCVDARTFGNDARFIRRSCTPNAEVRHMIAEGMIHLCIYAVTRISKDSEVTIGFDYEFNSCNYKVDCACHKGNQNCPVQKHNQSPSESMLPPTQHPLPTLPGAETRRRRARRRELEGSGGFGGVSDDSNHLLDEHGEAQGASDTEVRVWHGANPSVMIVKYLIFPCNPSEAIMHVFENLERRRKRVSQGMERVGSDDTKLEGLDPEDGGSSSPIVANPVLNTGVCTRRTSFAPSTPLAAPKPPPARSSKPRPKSRISRYRSGSAQRARRQRQALLAQQAAEAGAAGGDEGGSAAGPGELGLGDGALGPGQLLDGDGCGLASAGLGNKAGVRYPKTKKYLVTEWLNDKPPERVEEPVERPLRITTDPTVLATTLNMLPGLSHSPLICTAPKHYIRFGSPFNPERRRRPLTVDPAYGSCKKRWIKQAQDESMSSLSMEDGTESNSSHQSNSSKLTAPFKKRKSKYAPETVAPPSELLLRPLSPITPPLPSDPSVSSLHPLLTSCSLYLGAEEERQNGAMLPYSPLPSLPASRCNTPLQFEVNMDIYNTFSDSDSLCVSGGVNSLTPGPISNTSDASLGSRSNEAQAREQVFRTEFNLIYTCSPLNANLSTGPVTDRRHSQSEGSFSPAESYFSAVSGQALHAETGSGSLSPFPEPYFGGSYPESGTPPHTSNPPQKKKVSLLEYRKRKQGTRDHDPGGIMGTPTRPSSLCTSAESPCGPRSLLQPIASPHSSFSSPAHQAFPQIEEVSPPDLSSSMANHSQHPGPRAPESSQWMVPTSVERLREGQGVLERVLRGNMKMDRVLKRPEGGVSEHSSGRDKDTDGVEGDRYDFQSSSLASPLRSPQRYSPSVHPHQVKLHDSEYLA</sequence>
<feature type="compositionally biased region" description="Polar residues" evidence="2">
    <location>
        <begin position="426"/>
        <end position="435"/>
    </location>
</feature>
<feature type="region of interest" description="Disordered" evidence="2">
    <location>
        <begin position="1145"/>
        <end position="1210"/>
    </location>
</feature>
<feature type="compositionally biased region" description="Acidic residues" evidence="2">
    <location>
        <begin position="67"/>
        <end position="82"/>
    </location>
</feature>
<feature type="region of interest" description="Disordered" evidence="2">
    <location>
        <begin position="534"/>
        <end position="566"/>
    </location>
</feature>
<dbReference type="GO" id="GO:0006325">
    <property type="term" value="P:chromatin organization"/>
    <property type="evidence" value="ECO:0007669"/>
    <property type="project" value="UniProtKB-KW"/>
</dbReference>
<dbReference type="PANTHER" id="PTHR46462">
    <property type="entry name" value="UPSET, ISOFORM A"/>
    <property type="match status" value="1"/>
</dbReference>
<feature type="compositionally biased region" description="Low complexity" evidence="2">
    <location>
        <begin position="620"/>
        <end position="631"/>
    </location>
</feature>
<feature type="compositionally biased region" description="Low complexity" evidence="2">
    <location>
        <begin position="789"/>
        <end position="798"/>
    </location>
</feature>
<dbReference type="GO" id="GO:0070210">
    <property type="term" value="C:Rpd3L-Expanded complex"/>
    <property type="evidence" value="ECO:0007669"/>
    <property type="project" value="TreeGrafter"/>
</dbReference>
<feature type="compositionally biased region" description="Gly residues" evidence="2">
    <location>
        <begin position="632"/>
        <end position="654"/>
    </location>
</feature>
<dbReference type="InterPro" id="IPR046341">
    <property type="entry name" value="SET_dom_sf"/>
</dbReference>
<feature type="compositionally biased region" description="Basic and acidic residues" evidence="2">
    <location>
        <begin position="112"/>
        <end position="122"/>
    </location>
</feature>
<evidence type="ECO:0000256" key="1">
    <source>
        <dbReference type="ARBA" id="ARBA00022853"/>
    </source>
</evidence>
<dbReference type="Gene3D" id="2.170.270.10">
    <property type="entry name" value="SET domain"/>
    <property type="match status" value="1"/>
</dbReference>
<reference evidence="4" key="1">
    <citation type="submission" date="2025-08" db="UniProtKB">
        <authorList>
            <consortium name="Ensembl"/>
        </authorList>
    </citation>
    <scope>IDENTIFICATION</scope>
</reference>
<evidence type="ECO:0000259" key="3">
    <source>
        <dbReference type="PROSITE" id="PS50280"/>
    </source>
</evidence>
<dbReference type="Ensembl" id="ENSAMXT00005060288.1">
    <property type="protein sequence ID" value="ENSAMXP00005055772.1"/>
    <property type="gene ID" value="ENSAMXG00005024816.1"/>
</dbReference>
<feature type="compositionally biased region" description="Basic and acidic residues" evidence="2">
    <location>
        <begin position="475"/>
        <end position="485"/>
    </location>
</feature>
<evidence type="ECO:0000313" key="5">
    <source>
        <dbReference type="Proteomes" id="UP000694621"/>
    </source>
</evidence>
<dbReference type="PROSITE" id="PS50280">
    <property type="entry name" value="SET"/>
    <property type="match status" value="1"/>
</dbReference>
<dbReference type="Pfam" id="PF00856">
    <property type="entry name" value="SET"/>
    <property type="match status" value="1"/>
</dbReference>
<dbReference type="Proteomes" id="UP000694621">
    <property type="component" value="Unplaced"/>
</dbReference>
<proteinExistence type="predicted"/>
<feature type="compositionally biased region" description="Polar residues" evidence="2">
    <location>
        <begin position="1097"/>
        <end position="1107"/>
    </location>
</feature>
<dbReference type="SUPFAM" id="SSF82199">
    <property type="entry name" value="SET domain"/>
    <property type="match status" value="1"/>
</dbReference>
<dbReference type="GO" id="GO:0034967">
    <property type="term" value="C:Set3 complex"/>
    <property type="evidence" value="ECO:0007669"/>
    <property type="project" value="TreeGrafter"/>
</dbReference>
<keyword evidence="1" id="KW-0156">Chromatin regulator</keyword>
<feature type="region of interest" description="Disordered" evidence="2">
    <location>
        <begin position="776"/>
        <end position="812"/>
    </location>
</feature>
<feature type="compositionally biased region" description="Basic residues" evidence="2">
    <location>
        <begin position="596"/>
        <end position="606"/>
    </location>
</feature>
<dbReference type="SMART" id="SM00317">
    <property type="entry name" value="SET"/>
    <property type="match status" value="1"/>
</dbReference>
<dbReference type="AlphaFoldDB" id="A0A8B9LUY0"/>
<feature type="compositionally biased region" description="Polar residues" evidence="2">
    <location>
        <begin position="557"/>
        <end position="566"/>
    </location>
</feature>
<feature type="compositionally biased region" description="Polar residues" evidence="2">
    <location>
        <begin position="1050"/>
        <end position="1060"/>
    </location>
</feature>
<feature type="compositionally biased region" description="Polar residues" evidence="2">
    <location>
        <begin position="22"/>
        <end position="33"/>
    </location>
</feature>
<feature type="compositionally biased region" description="Basic residues" evidence="2">
    <location>
        <begin position="1021"/>
        <end position="1035"/>
    </location>
</feature>
<feature type="domain" description="SET" evidence="3">
    <location>
        <begin position="282"/>
        <end position="403"/>
    </location>
</feature>
<dbReference type="GO" id="GO:0006355">
    <property type="term" value="P:regulation of DNA-templated transcription"/>
    <property type="evidence" value="ECO:0007669"/>
    <property type="project" value="TreeGrafter"/>
</dbReference>
<feature type="compositionally biased region" description="Basic residues" evidence="2">
    <location>
        <begin position="162"/>
        <end position="188"/>
    </location>
</feature>
<feature type="region of interest" description="Disordered" evidence="2">
    <location>
        <begin position="579"/>
        <end position="654"/>
    </location>
</feature>
<feature type="compositionally biased region" description="Basic and acidic residues" evidence="2">
    <location>
        <begin position="541"/>
        <end position="550"/>
    </location>
</feature>
<evidence type="ECO:0000256" key="2">
    <source>
        <dbReference type="SAM" id="MobiDB-lite"/>
    </source>
</evidence>
<feature type="region of interest" description="Disordered" evidence="2">
    <location>
        <begin position="990"/>
        <end position="1119"/>
    </location>
</feature>
<feature type="compositionally biased region" description="Low complexity" evidence="2">
    <location>
        <begin position="1070"/>
        <end position="1088"/>
    </location>
</feature>
<feature type="compositionally biased region" description="Basic and acidic residues" evidence="2">
    <location>
        <begin position="1160"/>
        <end position="1176"/>
    </location>
</feature>
<feature type="region of interest" description="Disordered" evidence="2">
    <location>
        <begin position="426"/>
        <end position="494"/>
    </location>
</feature>
<dbReference type="PANTHER" id="PTHR46462:SF1">
    <property type="entry name" value="HISTONE-LYSINE N-METHYLTRANSFERASE SETD5"/>
    <property type="match status" value="1"/>
</dbReference>
<evidence type="ECO:0000313" key="4">
    <source>
        <dbReference type="Ensembl" id="ENSAMXP00005055772.1"/>
    </source>
</evidence>
<feature type="region of interest" description="Disordered" evidence="2">
    <location>
        <begin position="112"/>
        <end position="142"/>
    </location>
</feature>
<feature type="region of interest" description="Disordered" evidence="2">
    <location>
        <begin position="160"/>
        <end position="204"/>
    </location>
</feature>
<protein>
    <submittedName>
        <fullName evidence="4">SET domain containing 5</fullName>
    </submittedName>
</protein>
<feature type="region of interest" description="Disordered" evidence="2">
    <location>
        <begin position="56"/>
        <end position="82"/>
    </location>
</feature>
<accession>A0A8B9LUY0</accession>
<organism evidence="4 5">
    <name type="scientific">Astyanax mexicanus</name>
    <name type="common">Blind cave fish</name>
    <name type="synonym">Astyanax fasciatus mexicanus</name>
    <dbReference type="NCBI Taxonomy" id="7994"/>
    <lineage>
        <taxon>Eukaryota</taxon>
        <taxon>Metazoa</taxon>
        <taxon>Chordata</taxon>
        <taxon>Craniata</taxon>
        <taxon>Vertebrata</taxon>
        <taxon>Euteleostomi</taxon>
        <taxon>Actinopterygii</taxon>
        <taxon>Neopterygii</taxon>
        <taxon>Teleostei</taxon>
        <taxon>Ostariophysi</taxon>
        <taxon>Characiformes</taxon>
        <taxon>Characoidei</taxon>
        <taxon>Acestrorhamphidae</taxon>
        <taxon>Acestrorhamphinae</taxon>
        <taxon>Astyanax</taxon>
    </lineage>
</organism>
<dbReference type="InterPro" id="IPR001214">
    <property type="entry name" value="SET_dom"/>
</dbReference>